<dbReference type="CDD" id="cd02440">
    <property type="entry name" value="AdoMet_MTases"/>
    <property type="match status" value="1"/>
</dbReference>
<sequence>MNNNKEYWNSIYSNIQNKKPIYDLWLKKFNDLLEKHKSSTIIDLGCGSGGNSLYLHEKGYKVIACDYSNEALKIVNKHISDIETLNIDITKKLHFEDDSIEIIVADLSLHYFNEATTKEILTEIKRVLKKEGYLICRLNSLDDVNYGSKEGIEIEKHYYSTKAGYKRFFDKKDIKYFFGEWQIKHLELCSLIRYGAEKKAFEVVARK</sequence>
<dbReference type="STRING" id="119641.SAMN05421842_10487"/>
<dbReference type="RefSeq" id="WP_090089108.1">
    <property type="nucleotide sequence ID" value="NZ_FOMG01000004.1"/>
</dbReference>
<name>A0A1I1JMB4_9CLOT</name>
<dbReference type="Pfam" id="PF08241">
    <property type="entry name" value="Methyltransf_11"/>
    <property type="match status" value="1"/>
</dbReference>
<organism evidence="2 3">
    <name type="scientific">Clostridium uliginosum</name>
    <dbReference type="NCBI Taxonomy" id="119641"/>
    <lineage>
        <taxon>Bacteria</taxon>
        <taxon>Bacillati</taxon>
        <taxon>Bacillota</taxon>
        <taxon>Clostridia</taxon>
        <taxon>Eubacteriales</taxon>
        <taxon>Clostridiaceae</taxon>
        <taxon>Clostridium</taxon>
    </lineage>
</organism>
<keyword evidence="3" id="KW-1185">Reference proteome</keyword>
<proteinExistence type="predicted"/>
<keyword evidence="2" id="KW-0808">Transferase</keyword>
<keyword evidence="2" id="KW-0489">Methyltransferase</keyword>
<dbReference type="AlphaFoldDB" id="A0A1I1JMB4"/>
<feature type="domain" description="Methyltransferase type 11" evidence="1">
    <location>
        <begin position="43"/>
        <end position="136"/>
    </location>
</feature>
<dbReference type="InterPro" id="IPR013216">
    <property type="entry name" value="Methyltransf_11"/>
</dbReference>
<evidence type="ECO:0000259" key="1">
    <source>
        <dbReference type="Pfam" id="PF08241"/>
    </source>
</evidence>
<dbReference type="SUPFAM" id="SSF53335">
    <property type="entry name" value="S-adenosyl-L-methionine-dependent methyltransferases"/>
    <property type="match status" value="1"/>
</dbReference>
<dbReference type="GO" id="GO:0008757">
    <property type="term" value="F:S-adenosylmethionine-dependent methyltransferase activity"/>
    <property type="evidence" value="ECO:0007669"/>
    <property type="project" value="InterPro"/>
</dbReference>
<dbReference type="Gene3D" id="3.40.50.150">
    <property type="entry name" value="Vaccinia Virus protein VP39"/>
    <property type="match status" value="1"/>
</dbReference>
<gene>
    <name evidence="2" type="ORF">SAMN05421842_10487</name>
</gene>
<dbReference type="OrthoDB" id="9804312at2"/>
<accession>A0A1I1JMB4</accession>
<protein>
    <submittedName>
        <fullName evidence="2">Methyltransferase domain-containing protein</fullName>
    </submittedName>
</protein>
<evidence type="ECO:0000313" key="2">
    <source>
        <dbReference type="EMBL" id="SFC49515.1"/>
    </source>
</evidence>
<dbReference type="GO" id="GO:0032259">
    <property type="term" value="P:methylation"/>
    <property type="evidence" value="ECO:0007669"/>
    <property type="project" value="UniProtKB-KW"/>
</dbReference>
<dbReference type="EMBL" id="FOMG01000004">
    <property type="protein sequence ID" value="SFC49515.1"/>
    <property type="molecule type" value="Genomic_DNA"/>
</dbReference>
<evidence type="ECO:0000313" key="3">
    <source>
        <dbReference type="Proteomes" id="UP000199263"/>
    </source>
</evidence>
<dbReference type="InterPro" id="IPR029063">
    <property type="entry name" value="SAM-dependent_MTases_sf"/>
</dbReference>
<reference evidence="2 3" key="1">
    <citation type="submission" date="2016-10" db="EMBL/GenBank/DDBJ databases">
        <authorList>
            <person name="de Groot N.N."/>
        </authorList>
    </citation>
    <scope>NUCLEOTIDE SEQUENCE [LARGE SCALE GENOMIC DNA]</scope>
    <source>
        <strain evidence="2 3">DSM 12992</strain>
    </source>
</reference>
<dbReference type="PANTHER" id="PTHR43861:SF1">
    <property type="entry name" value="TRANS-ACONITATE 2-METHYLTRANSFERASE"/>
    <property type="match status" value="1"/>
</dbReference>
<dbReference type="Proteomes" id="UP000199263">
    <property type="component" value="Unassembled WGS sequence"/>
</dbReference>
<dbReference type="PANTHER" id="PTHR43861">
    <property type="entry name" value="TRANS-ACONITATE 2-METHYLTRANSFERASE-RELATED"/>
    <property type="match status" value="1"/>
</dbReference>